<protein>
    <recommendedName>
        <fullName evidence="2">TGF-beta propeptide domain-containing protein</fullName>
    </recommendedName>
</protein>
<keyword evidence="1" id="KW-1133">Transmembrane helix</keyword>
<dbReference type="AlphaFoldDB" id="A0A2T7PCI4"/>
<gene>
    <name evidence="3" type="ORF">C0Q70_10411</name>
</gene>
<accession>A0A2T7PCI4</accession>
<feature type="transmembrane region" description="Helical" evidence="1">
    <location>
        <begin position="7"/>
        <end position="27"/>
    </location>
</feature>
<evidence type="ECO:0000313" key="3">
    <source>
        <dbReference type="EMBL" id="PVD31133.1"/>
    </source>
</evidence>
<organism evidence="3 4">
    <name type="scientific">Pomacea canaliculata</name>
    <name type="common">Golden apple snail</name>
    <dbReference type="NCBI Taxonomy" id="400727"/>
    <lineage>
        <taxon>Eukaryota</taxon>
        <taxon>Metazoa</taxon>
        <taxon>Spiralia</taxon>
        <taxon>Lophotrochozoa</taxon>
        <taxon>Mollusca</taxon>
        <taxon>Gastropoda</taxon>
        <taxon>Caenogastropoda</taxon>
        <taxon>Architaenioglossa</taxon>
        <taxon>Ampullarioidea</taxon>
        <taxon>Ampullariidae</taxon>
        <taxon>Pomacea</taxon>
    </lineage>
</organism>
<dbReference type="Gene3D" id="2.60.120.970">
    <property type="match status" value="1"/>
</dbReference>
<dbReference type="InterPro" id="IPR001111">
    <property type="entry name" value="TGF-b_propeptide"/>
</dbReference>
<proteinExistence type="predicted"/>
<comment type="caution">
    <text evidence="3">The sequence shown here is derived from an EMBL/GenBank/DDBJ whole genome shotgun (WGS) entry which is preliminary data.</text>
</comment>
<dbReference type="Pfam" id="PF00688">
    <property type="entry name" value="TGFb_propeptide"/>
    <property type="match status" value="1"/>
</dbReference>
<evidence type="ECO:0000313" key="4">
    <source>
        <dbReference type="Proteomes" id="UP000245119"/>
    </source>
</evidence>
<evidence type="ECO:0000259" key="2">
    <source>
        <dbReference type="Pfam" id="PF00688"/>
    </source>
</evidence>
<dbReference type="Proteomes" id="UP000245119">
    <property type="component" value="Linkage Group LG5"/>
</dbReference>
<name>A0A2T7PCI4_POMCA</name>
<keyword evidence="1" id="KW-0812">Transmembrane</keyword>
<feature type="domain" description="TGF-beta propeptide" evidence="2">
    <location>
        <begin position="108"/>
        <end position="282"/>
    </location>
</feature>
<dbReference type="EMBL" id="PZQS01000005">
    <property type="protein sequence ID" value="PVD31133.1"/>
    <property type="molecule type" value="Genomic_DNA"/>
</dbReference>
<dbReference type="OMA" id="RIATWES"/>
<sequence>MLDRRVVVAGGASGHAVGILLMVLWALRYGNAQVESTSYSDGSNDMSSMMTPSVTPSTMEGVLLTTTAREDRFLQRRRDRLSRLEAIRLKILEELRIPENITLSPNRTNVSDVLESFPNLTVLEPTTEQHHCYSASCHPPQSVNSTLWNDPNNLGLRLYIPVPREPDTEADALSATLQLFLKPNPLSANCPCLEGGEEEEEGQSTPNLLVSVYKFTRPLITRRRGRIVNRRRLLDARIARSAGSVWVSLNIISALRDWRRNRRNFGLEVTVKMDNDREIDAKQLFVQASCNAGREIGCLEDVSESESTKALPWNIDYLDNHPYVEITSRRRRVRRSGSQRSPLARKNARAAISSARAAPDAAPLANLSCSGESVRIKIRDERLIWPKYFHSYICPHSCWDCNDDRECTPRPCQRPKTEPLRGLIRPSAEAKPRLAVLPFVRVVACGC</sequence>
<keyword evidence="1" id="KW-0472">Membrane</keyword>
<evidence type="ECO:0000256" key="1">
    <source>
        <dbReference type="SAM" id="Phobius"/>
    </source>
</evidence>
<keyword evidence="4" id="KW-1185">Reference proteome</keyword>
<reference evidence="3 4" key="1">
    <citation type="submission" date="2018-04" db="EMBL/GenBank/DDBJ databases">
        <title>The genome of golden apple snail Pomacea canaliculata provides insight into stress tolerance and invasive adaptation.</title>
        <authorList>
            <person name="Liu C."/>
            <person name="Liu B."/>
            <person name="Ren Y."/>
            <person name="Zhang Y."/>
            <person name="Wang H."/>
            <person name="Li S."/>
            <person name="Jiang F."/>
            <person name="Yin L."/>
            <person name="Zhang G."/>
            <person name="Qian W."/>
            <person name="Fan W."/>
        </authorList>
    </citation>
    <scope>NUCLEOTIDE SEQUENCE [LARGE SCALE GENOMIC DNA]</scope>
    <source>
        <strain evidence="3">SZHN2017</strain>
        <tissue evidence="3">Muscle</tissue>
    </source>
</reference>